<dbReference type="RefSeq" id="WP_073042980.1">
    <property type="nucleotide sequence ID" value="NZ_FQUO01000007.1"/>
</dbReference>
<evidence type="ECO:0000313" key="3">
    <source>
        <dbReference type="Proteomes" id="UP000184368"/>
    </source>
</evidence>
<name>A0A1M5B7Y0_9BACT</name>
<accession>A0A1M5B7Y0</accession>
<sequence>MNRKEHKGGILTNQEIEEELQRTGQQPENQPYRGSQDNGDTVVRELGTEVQQNDGTGEEDTPE</sequence>
<dbReference type="AlphaFoldDB" id="A0A1M5B7Y0"/>
<evidence type="ECO:0000313" key="2">
    <source>
        <dbReference type="EMBL" id="SHF38545.1"/>
    </source>
</evidence>
<proteinExistence type="predicted"/>
<dbReference type="OrthoDB" id="680934at2"/>
<feature type="compositionally biased region" description="Polar residues" evidence="1">
    <location>
        <begin position="22"/>
        <end position="39"/>
    </location>
</feature>
<organism evidence="2 3">
    <name type="scientific">Cnuella takakiae</name>
    <dbReference type="NCBI Taxonomy" id="1302690"/>
    <lineage>
        <taxon>Bacteria</taxon>
        <taxon>Pseudomonadati</taxon>
        <taxon>Bacteroidota</taxon>
        <taxon>Chitinophagia</taxon>
        <taxon>Chitinophagales</taxon>
        <taxon>Chitinophagaceae</taxon>
        <taxon>Cnuella</taxon>
    </lineage>
</organism>
<dbReference type="Proteomes" id="UP000184368">
    <property type="component" value="Unassembled WGS sequence"/>
</dbReference>
<evidence type="ECO:0000256" key="1">
    <source>
        <dbReference type="SAM" id="MobiDB-lite"/>
    </source>
</evidence>
<keyword evidence="3" id="KW-1185">Reference proteome</keyword>
<gene>
    <name evidence="2" type="ORF">SAMN05444008_107185</name>
</gene>
<protein>
    <submittedName>
        <fullName evidence="2">Uncharacterized protein</fullName>
    </submittedName>
</protein>
<dbReference type="EMBL" id="FQUO01000007">
    <property type="protein sequence ID" value="SHF38545.1"/>
    <property type="molecule type" value="Genomic_DNA"/>
</dbReference>
<reference evidence="2 3" key="1">
    <citation type="submission" date="2016-11" db="EMBL/GenBank/DDBJ databases">
        <authorList>
            <person name="Jaros S."/>
            <person name="Januszkiewicz K."/>
            <person name="Wedrychowicz H."/>
        </authorList>
    </citation>
    <scope>NUCLEOTIDE SEQUENCE [LARGE SCALE GENOMIC DNA]</scope>
    <source>
        <strain evidence="2 3">DSM 26897</strain>
    </source>
</reference>
<feature type="region of interest" description="Disordered" evidence="1">
    <location>
        <begin position="1"/>
        <end position="63"/>
    </location>
</feature>